<dbReference type="Pfam" id="PF00234">
    <property type="entry name" value="Tryp_alpha_amyl"/>
    <property type="match status" value="1"/>
</dbReference>
<feature type="chain" id="PRO_5041284433" description="Non-specific lipid-transfer protein" evidence="5">
    <location>
        <begin position="26"/>
        <end position="115"/>
    </location>
</feature>
<dbReference type="InterPro" id="IPR036312">
    <property type="entry name" value="Bifun_inhib/LTP/seed_sf"/>
</dbReference>
<dbReference type="Proteomes" id="UP001172457">
    <property type="component" value="Chromosome 6"/>
</dbReference>
<feature type="domain" description="Bifunctional inhibitor/plant lipid transfer protein/seed storage helical" evidence="6">
    <location>
        <begin position="28"/>
        <end position="111"/>
    </location>
</feature>
<comment type="caution">
    <text evidence="7">The sequence shown here is derived from an EMBL/GenBank/DDBJ whole genome shotgun (WGS) entry which is preliminary data.</text>
</comment>
<keyword evidence="5" id="KW-0732">Signal</keyword>
<dbReference type="EMBL" id="JARYMX010000006">
    <property type="protein sequence ID" value="KAJ9543337.1"/>
    <property type="molecule type" value="Genomic_DNA"/>
</dbReference>
<comment type="similarity">
    <text evidence="1 4">Belongs to the plant LTP family.</text>
</comment>
<dbReference type="AlphaFoldDB" id="A0AA38VZ78"/>
<keyword evidence="2 4" id="KW-0813">Transport</keyword>
<dbReference type="InterPro" id="IPR016140">
    <property type="entry name" value="Bifunc_inhib/LTP/seed_store"/>
</dbReference>
<evidence type="ECO:0000313" key="8">
    <source>
        <dbReference type="Proteomes" id="UP001172457"/>
    </source>
</evidence>
<feature type="signal peptide" evidence="5">
    <location>
        <begin position="1"/>
        <end position="25"/>
    </location>
</feature>
<evidence type="ECO:0000259" key="6">
    <source>
        <dbReference type="SMART" id="SM00499"/>
    </source>
</evidence>
<evidence type="ECO:0000256" key="4">
    <source>
        <dbReference type="RuleBase" id="RU000628"/>
    </source>
</evidence>
<evidence type="ECO:0000256" key="1">
    <source>
        <dbReference type="ARBA" id="ARBA00009748"/>
    </source>
</evidence>
<name>A0AA38VZ78_9ASTR</name>
<dbReference type="Gene3D" id="1.10.110.10">
    <property type="entry name" value="Plant lipid-transfer and hydrophobic proteins"/>
    <property type="match status" value="1"/>
</dbReference>
<comment type="function">
    <text evidence="4">Plant non-specific lipid-transfer proteins transfer phospholipids as well as galactolipids across membranes. May play a role in wax or cutin deposition in the cell walls of expanding epidermal cells and certain secretory tissues.</text>
</comment>
<protein>
    <recommendedName>
        <fullName evidence="4">Non-specific lipid-transfer protein</fullName>
    </recommendedName>
</protein>
<dbReference type="InterPro" id="IPR000528">
    <property type="entry name" value="Plant_nsLTP"/>
</dbReference>
<dbReference type="PRINTS" id="PR00382">
    <property type="entry name" value="LIPIDTRNSFER"/>
</dbReference>
<dbReference type="GO" id="GO:0006869">
    <property type="term" value="P:lipid transport"/>
    <property type="evidence" value="ECO:0007669"/>
    <property type="project" value="InterPro"/>
</dbReference>
<dbReference type="GO" id="GO:0008289">
    <property type="term" value="F:lipid binding"/>
    <property type="evidence" value="ECO:0007669"/>
    <property type="project" value="UniProtKB-KW"/>
</dbReference>
<evidence type="ECO:0000256" key="2">
    <source>
        <dbReference type="ARBA" id="ARBA00022448"/>
    </source>
</evidence>
<reference evidence="7" key="1">
    <citation type="submission" date="2023-03" db="EMBL/GenBank/DDBJ databases">
        <title>Chromosome-scale reference genome and RAD-based genetic map of yellow starthistle (Centaurea solstitialis) reveal putative structural variation and QTLs associated with invader traits.</title>
        <authorList>
            <person name="Reatini B."/>
            <person name="Cang F.A."/>
            <person name="Jiang Q."/>
            <person name="Mckibben M.T.W."/>
            <person name="Barker M.S."/>
            <person name="Rieseberg L.H."/>
            <person name="Dlugosch K.M."/>
        </authorList>
    </citation>
    <scope>NUCLEOTIDE SEQUENCE</scope>
    <source>
        <strain evidence="7">CAN-66</strain>
        <tissue evidence="7">Leaf</tissue>
    </source>
</reference>
<evidence type="ECO:0000313" key="7">
    <source>
        <dbReference type="EMBL" id="KAJ9543337.1"/>
    </source>
</evidence>
<dbReference type="SUPFAM" id="SSF47699">
    <property type="entry name" value="Bifunctional inhibitor/lipid-transfer protein/seed storage 2S albumin"/>
    <property type="match status" value="1"/>
</dbReference>
<dbReference type="SMART" id="SM00499">
    <property type="entry name" value="AAI"/>
    <property type="match status" value="1"/>
</dbReference>
<organism evidence="7 8">
    <name type="scientific">Centaurea solstitialis</name>
    <name type="common">yellow star-thistle</name>
    <dbReference type="NCBI Taxonomy" id="347529"/>
    <lineage>
        <taxon>Eukaryota</taxon>
        <taxon>Viridiplantae</taxon>
        <taxon>Streptophyta</taxon>
        <taxon>Embryophyta</taxon>
        <taxon>Tracheophyta</taxon>
        <taxon>Spermatophyta</taxon>
        <taxon>Magnoliopsida</taxon>
        <taxon>eudicotyledons</taxon>
        <taxon>Gunneridae</taxon>
        <taxon>Pentapetalae</taxon>
        <taxon>asterids</taxon>
        <taxon>campanulids</taxon>
        <taxon>Asterales</taxon>
        <taxon>Asteraceae</taxon>
        <taxon>Carduoideae</taxon>
        <taxon>Cardueae</taxon>
        <taxon>Centaureinae</taxon>
        <taxon>Centaurea</taxon>
    </lineage>
</organism>
<gene>
    <name evidence="7" type="ORF">OSB04_023044</name>
</gene>
<dbReference type="CDD" id="cd01960">
    <property type="entry name" value="nsLTP1"/>
    <property type="match status" value="1"/>
</dbReference>
<proteinExistence type="inferred from homology"/>
<keyword evidence="8" id="KW-1185">Reference proteome</keyword>
<keyword evidence="3 4" id="KW-0446">Lipid-binding</keyword>
<evidence type="ECO:0000256" key="5">
    <source>
        <dbReference type="SAM" id="SignalP"/>
    </source>
</evidence>
<evidence type="ECO:0000256" key="3">
    <source>
        <dbReference type="ARBA" id="ARBA00023121"/>
    </source>
</evidence>
<dbReference type="PANTHER" id="PTHR33076">
    <property type="entry name" value="NON-SPECIFIC LIPID-TRANSFER PROTEIN 2-RELATED"/>
    <property type="match status" value="1"/>
</dbReference>
<sequence>MATIVMRILCVILACIVVVAPYADAITCGQVTSSAVPCFGYLKQGGPVPPACCRAVVGLNNAAKTTPDRQTVCGCLKKILVTPGINLGNAASLPSKCGVSIPYKVDPSIDCSKYV</sequence>
<accession>A0AA38VZ78</accession>